<dbReference type="RefSeq" id="WP_235310183.1">
    <property type="nucleotide sequence ID" value="NZ_JAKGAS010000001.1"/>
</dbReference>
<dbReference type="InterPro" id="IPR029062">
    <property type="entry name" value="Class_I_gatase-like"/>
</dbReference>
<dbReference type="InterPro" id="IPR008979">
    <property type="entry name" value="Galactose-bd-like_sf"/>
</dbReference>
<comment type="caution">
    <text evidence="9">The sequence shown here is derived from an EMBL/GenBank/DDBJ whole genome shotgun (WGS) entry which is preliminary data.</text>
</comment>
<dbReference type="InterPro" id="IPR029010">
    <property type="entry name" value="ThuA-like"/>
</dbReference>
<feature type="domain" description="ThuA-like" evidence="7">
    <location>
        <begin position="38"/>
        <end position="230"/>
    </location>
</feature>
<dbReference type="Proteomes" id="UP001521137">
    <property type="component" value="Unassembled WGS sequence"/>
</dbReference>
<dbReference type="Pfam" id="PF23500">
    <property type="entry name" value="DUF7133"/>
    <property type="match status" value="1"/>
</dbReference>
<dbReference type="Gene3D" id="2.60.120.260">
    <property type="entry name" value="Galactose-binding domain-like"/>
    <property type="match status" value="1"/>
</dbReference>
<organism evidence="9 10">
    <name type="scientific">Paraglaciecola algarum</name>
    <dbReference type="NCBI Taxonomy" id="3050085"/>
    <lineage>
        <taxon>Bacteria</taxon>
        <taxon>Pseudomonadati</taxon>
        <taxon>Pseudomonadota</taxon>
        <taxon>Gammaproteobacteria</taxon>
        <taxon>Alteromonadales</taxon>
        <taxon>Alteromonadaceae</taxon>
        <taxon>Paraglaciecola</taxon>
    </lineage>
</organism>
<dbReference type="Pfam" id="PF00127">
    <property type="entry name" value="Copper-bind"/>
    <property type="match status" value="1"/>
</dbReference>
<feature type="domain" description="DUF7133" evidence="8">
    <location>
        <begin position="275"/>
        <end position="657"/>
    </location>
</feature>
<evidence type="ECO:0000259" key="6">
    <source>
        <dbReference type="Pfam" id="PF00127"/>
    </source>
</evidence>
<dbReference type="SUPFAM" id="SSF49785">
    <property type="entry name" value="Galactose-binding domain-like"/>
    <property type="match status" value="1"/>
</dbReference>
<dbReference type="InterPro" id="IPR011989">
    <property type="entry name" value="ARM-like"/>
</dbReference>
<evidence type="ECO:0000256" key="4">
    <source>
        <dbReference type="ARBA" id="ARBA00023008"/>
    </source>
</evidence>
<evidence type="ECO:0000256" key="3">
    <source>
        <dbReference type="ARBA" id="ARBA00022982"/>
    </source>
</evidence>
<dbReference type="SUPFAM" id="SSF49503">
    <property type="entry name" value="Cupredoxins"/>
    <property type="match status" value="1"/>
</dbReference>
<dbReference type="CDD" id="cd04233">
    <property type="entry name" value="Auracyanin"/>
    <property type="match status" value="1"/>
</dbReference>
<dbReference type="InterPro" id="IPR008972">
    <property type="entry name" value="Cupredoxin"/>
</dbReference>
<dbReference type="SUPFAM" id="SSF63829">
    <property type="entry name" value="Calcium-dependent phosphotriesterase"/>
    <property type="match status" value="1"/>
</dbReference>
<dbReference type="PANTHER" id="PTHR33546">
    <property type="entry name" value="LARGE, MULTIFUNCTIONAL SECRETED PROTEIN-RELATED"/>
    <property type="match status" value="1"/>
</dbReference>
<dbReference type="NCBIfam" id="TIGR02604">
    <property type="entry name" value="Piru_Ver_Nterm"/>
    <property type="match status" value="1"/>
</dbReference>
<dbReference type="SUPFAM" id="SSF52317">
    <property type="entry name" value="Class I glutamine amidotransferase-like"/>
    <property type="match status" value="1"/>
</dbReference>
<dbReference type="Gene3D" id="2.120.10.30">
    <property type="entry name" value="TolB, C-terminal domain"/>
    <property type="match status" value="1"/>
</dbReference>
<dbReference type="Pfam" id="PF06283">
    <property type="entry name" value="ThuA"/>
    <property type="match status" value="1"/>
</dbReference>
<feature type="signal peptide" evidence="5">
    <location>
        <begin position="1"/>
        <end position="22"/>
    </location>
</feature>
<dbReference type="Gene3D" id="2.60.40.420">
    <property type="entry name" value="Cupredoxins - blue copper proteins"/>
    <property type="match status" value="1"/>
</dbReference>
<dbReference type="InterPro" id="IPR000923">
    <property type="entry name" value="BlueCu_1"/>
</dbReference>
<dbReference type="InterPro" id="IPR055557">
    <property type="entry name" value="DUF7133"/>
</dbReference>
<dbReference type="Gene3D" id="1.25.10.10">
    <property type="entry name" value="Leucine-rich Repeat Variant"/>
    <property type="match status" value="1"/>
</dbReference>
<reference evidence="9 10" key="1">
    <citation type="submission" date="2022-01" db="EMBL/GenBank/DDBJ databases">
        <title>Paraglaciecola sp. G1-23.</title>
        <authorList>
            <person name="Jin M.S."/>
            <person name="Han D.M."/>
            <person name="Kim H.M."/>
            <person name="Jeon C.O."/>
        </authorList>
    </citation>
    <scope>NUCLEOTIDE SEQUENCE [LARGE SCALE GENOMIC DNA]</scope>
    <source>
        <strain evidence="9 10">G1-23</strain>
    </source>
</reference>
<keyword evidence="2" id="KW-0479">Metal-binding</keyword>
<evidence type="ECO:0000259" key="8">
    <source>
        <dbReference type="Pfam" id="PF23500"/>
    </source>
</evidence>
<gene>
    <name evidence="9" type="ORF">L0668_00930</name>
</gene>
<evidence type="ECO:0000256" key="2">
    <source>
        <dbReference type="ARBA" id="ARBA00022723"/>
    </source>
</evidence>
<protein>
    <submittedName>
        <fullName evidence="9">ThuA domain-containing protein</fullName>
    </submittedName>
</protein>
<evidence type="ECO:0000313" key="10">
    <source>
        <dbReference type="Proteomes" id="UP001521137"/>
    </source>
</evidence>
<dbReference type="InterPro" id="IPR011042">
    <property type="entry name" value="6-blade_b-propeller_TolB-like"/>
</dbReference>
<accession>A0ABS9D3Q4</accession>
<dbReference type="InterPro" id="IPR016024">
    <property type="entry name" value="ARM-type_fold"/>
</dbReference>
<evidence type="ECO:0000256" key="1">
    <source>
        <dbReference type="ARBA" id="ARBA00022448"/>
    </source>
</evidence>
<evidence type="ECO:0000256" key="5">
    <source>
        <dbReference type="SAM" id="SignalP"/>
    </source>
</evidence>
<dbReference type="Gene3D" id="3.40.50.880">
    <property type="match status" value="1"/>
</dbReference>
<dbReference type="EMBL" id="JAKGAS010000001">
    <property type="protein sequence ID" value="MCF2946657.1"/>
    <property type="molecule type" value="Genomic_DNA"/>
</dbReference>
<dbReference type="InterPro" id="IPR028871">
    <property type="entry name" value="BlueCu_1_BS"/>
</dbReference>
<dbReference type="PROSITE" id="PS51257">
    <property type="entry name" value="PROKAR_LIPOPROTEIN"/>
    <property type="match status" value="1"/>
</dbReference>
<keyword evidence="1" id="KW-0813">Transport</keyword>
<name>A0ABS9D3Q4_9ALTE</name>
<feature type="chain" id="PRO_5047370719" evidence="5">
    <location>
        <begin position="23"/>
        <end position="1177"/>
    </location>
</feature>
<dbReference type="PANTHER" id="PTHR33546:SF1">
    <property type="entry name" value="LARGE, MULTIFUNCTIONAL SECRETED PROTEIN"/>
    <property type="match status" value="1"/>
</dbReference>
<keyword evidence="5" id="KW-0732">Signal</keyword>
<feature type="domain" description="Blue (type 1) copper" evidence="6">
    <location>
        <begin position="1054"/>
        <end position="1172"/>
    </location>
</feature>
<evidence type="ECO:0000313" key="9">
    <source>
        <dbReference type="EMBL" id="MCF2946657.1"/>
    </source>
</evidence>
<sequence>MRFICLITVFSFLISCSSSTPANSSHEARKIEILFLGHEQENHDANKYMPVLASALATSGINVTYTNKASALNDSTLSLYDGLIIYANHDEISPQQEKALLDFVDQGNAFIPIHSASFCFRNSEEYIKLVGAQFSTHGRGTFTGEIVNHEHSLSKSLTEFSTWDETYVHTKFADDITVLMERVDGEHREPYTWVKSHGKGKVFYTAYGHDERTWYNPEFQELIKQGILWAVEPTVKKQWQEYVKTIPTLKYDGVANVPNYEKRDPAPQYQLPLTPEESQKLIQVPAGFELQLFAAEPDIINPIAMNWDEKGRLWVIETVDYPNTIHSENGLGDDRIKILEDTDHDGKADKVTVFAENLNIPTSFTFANGGIIVAQAPSFLFLKDTDGDDKADVREELFNGWGVFDTHAGPSNLQQGIDNKIYGAVGYSGFEGEILNKEHKFGQGVYRFNTDLSDFEHIAKTSNNTWGLGINEDNAIFASTANNTHSVFVGIPSTYFTDVKGLPEKGSAKIDGHYDIKPITQKIRQVDVFGGFTAASGHHFYTAKSYPESFWNKVAFVTEPTGNLVHMAVIEKDGAGYLEKDGGNLFASADEWVSPVEAKVGPDGQVWILDWYNFIIQHNPTPSESRGGYDAERGEGAAYINPLRDKSRGRIWRVVDKKNSKIDFEKVKQTLGSFSTNELVNALTNDNLFWRLTAQRLLVENKSLKALPQLYKLIESSSADVAVLHALWTIKGLGVVNTDPMAKKLVLNALNHESGIVRKAAIQILPKSTETDNAMMSGGLLTDKDPVVQLEALLYFSHRPASESLGQTLYKLSENSAITNDTWLANALYIASAKHKDGFIKSYLINNPTAEIPAEEVELEEVKELDLVPVAREVKSLDDSHWSTMDLPQYSESAGLDMDGVIWYRKNFTISEGIGDGSGKISLGPIDDSDVTYINGTKVGGLISRFEKDRVYDIAKGLLNKGENTIAVRVQDDAQGGGMYGTAKQMFIELSQGQQIPLSGPWKYDIAEVFESKNDDIDVFEGASFASVIFNSYASVDNGMARTSLEEADSTIIEISVVKGAMKFDVTDFEVQAGQSIEIVFSNPDYMQHNIVITKPGQKDKVGQAADKLATSANGAELHYVPNIPEVLFATEILDPNSKTTLKFTVPTEPGDYPFICTFPGHWQIMQGVMKVVAVEN</sequence>
<keyword evidence="3" id="KW-0249">Electron transport</keyword>
<keyword evidence="10" id="KW-1185">Reference proteome</keyword>
<evidence type="ECO:0000259" key="7">
    <source>
        <dbReference type="Pfam" id="PF06283"/>
    </source>
</evidence>
<proteinExistence type="predicted"/>
<dbReference type="PROSITE" id="PS00196">
    <property type="entry name" value="COPPER_BLUE"/>
    <property type="match status" value="1"/>
</dbReference>
<dbReference type="InterPro" id="IPR013428">
    <property type="entry name" value="Membrane-bound_put_N"/>
</dbReference>
<dbReference type="SUPFAM" id="SSF48371">
    <property type="entry name" value="ARM repeat"/>
    <property type="match status" value="1"/>
</dbReference>
<keyword evidence="4" id="KW-0186">Copper</keyword>